<comment type="pathway">
    <text evidence="1 6">One-carbon metabolism; tetrahydrofolate interconversion.</text>
</comment>
<evidence type="ECO:0000256" key="4">
    <source>
        <dbReference type="ARBA" id="ARBA00022741"/>
    </source>
</evidence>
<dbReference type="GO" id="GO:0004329">
    <property type="term" value="F:formate-tetrahydrofolate ligase activity"/>
    <property type="evidence" value="ECO:0007669"/>
    <property type="project" value="UniProtKB-EC"/>
</dbReference>
<evidence type="ECO:0000313" key="8">
    <source>
        <dbReference type="Proteomes" id="UP001596186"/>
    </source>
</evidence>
<dbReference type="Gene3D" id="3.40.50.300">
    <property type="entry name" value="P-loop containing nucleotide triphosphate hydrolases"/>
    <property type="match status" value="1"/>
</dbReference>
<dbReference type="Proteomes" id="UP001596186">
    <property type="component" value="Unassembled WGS sequence"/>
</dbReference>
<proteinExistence type="inferred from homology"/>
<dbReference type="InterPro" id="IPR020628">
    <property type="entry name" value="Formate_THF_ligase_CS"/>
</dbReference>
<dbReference type="Gene3D" id="3.10.410.10">
    <property type="entry name" value="Formyltetrahydrofolate synthetase, domain 3"/>
    <property type="match status" value="1"/>
</dbReference>
<dbReference type="SUPFAM" id="SSF52540">
    <property type="entry name" value="P-loop containing nucleoside triphosphate hydrolases"/>
    <property type="match status" value="1"/>
</dbReference>
<dbReference type="EMBL" id="JBHSSN010000014">
    <property type="protein sequence ID" value="MFC6323277.1"/>
    <property type="molecule type" value="Genomic_DNA"/>
</dbReference>
<dbReference type="Pfam" id="PF01268">
    <property type="entry name" value="FTHFS"/>
    <property type="match status" value="1"/>
</dbReference>
<dbReference type="CDD" id="cd00477">
    <property type="entry name" value="FTHFS"/>
    <property type="match status" value="1"/>
</dbReference>
<evidence type="ECO:0000256" key="2">
    <source>
        <dbReference type="ARBA" id="ARBA00022563"/>
    </source>
</evidence>
<dbReference type="PROSITE" id="PS00722">
    <property type="entry name" value="FTHFS_2"/>
    <property type="match status" value="1"/>
</dbReference>
<dbReference type="EC" id="6.3.4.3" evidence="6"/>
<protein>
    <recommendedName>
        <fullName evidence="6">Formate--tetrahydrofolate ligase</fullName>
        <ecNumber evidence="6">6.3.4.3</ecNumber>
    </recommendedName>
    <alternativeName>
        <fullName evidence="6">Formyltetrahydrofolate synthetase</fullName>
        <shortName evidence="6">FHS</shortName>
        <shortName evidence="6">FTHFS</shortName>
    </alternativeName>
</protein>
<evidence type="ECO:0000256" key="6">
    <source>
        <dbReference type="HAMAP-Rule" id="MF_01543"/>
    </source>
</evidence>
<dbReference type="NCBIfam" id="NF010030">
    <property type="entry name" value="PRK13505.1"/>
    <property type="match status" value="1"/>
</dbReference>
<keyword evidence="3 6" id="KW-0436">Ligase</keyword>
<gene>
    <name evidence="6" type="primary">fhs</name>
    <name evidence="7" type="ORF">ACFP1F_05980</name>
</gene>
<keyword evidence="8" id="KW-1185">Reference proteome</keyword>
<dbReference type="HAMAP" id="MF_01543">
    <property type="entry name" value="FTHFS"/>
    <property type="match status" value="1"/>
</dbReference>
<reference evidence="8" key="1">
    <citation type="journal article" date="2019" name="Int. J. Syst. Evol. Microbiol.">
        <title>The Global Catalogue of Microorganisms (GCM) 10K type strain sequencing project: providing services to taxonomists for standard genome sequencing and annotation.</title>
        <authorList>
            <consortium name="The Broad Institute Genomics Platform"/>
            <consortium name="The Broad Institute Genome Sequencing Center for Infectious Disease"/>
            <person name="Wu L."/>
            <person name="Ma J."/>
        </authorList>
    </citation>
    <scope>NUCLEOTIDE SEQUENCE [LARGE SCALE GENOMIC DNA]</scope>
    <source>
        <strain evidence="8">CCM 8895</strain>
    </source>
</reference>
<comment type="similarity">
    <text evidence="6">Belongs to the formate--tetrahydrofolate ligase family.</text>
</comment>
<accession>A0ABW1UX12</accession>
<comment type="caution">
    <text evidence="7">The sequence shown here is derived from an EMBL/GenBank/DDBJ whole genome shotgun (WGS) entry which is preliminary data.</text>
</comment>
<organism evidence="7 8">
    <name type="scientific">Companilactobacillus baiquanensis</name>
    <dbReference type="NCBI Taxonomy" id="2486005"/>
    <lineage>
        <taxon>Bacteria</taxon>
        <taxon>Bacillati</taxon>
        <taxon>Bacillota</taxon>
        <taxon>Bacilli</taxon>
        <taxon>Lactobacillales</taxon>
        <taxon>Lactobacillaceae</taxon>
        <taxon>Companilactobacillus</taxon>
    </lineage>
</organism>
<dbReference type="Gene3D" id="3.30.1510.10">
    <property type="entry name" value="Domain 2, N(10)-formyltetrahydrofolate synthetase"/>
    <property type="match status" value="1"/>
</dbReference>
<keyword evidence="4 6" id="KW-0547">Nucleotide-binding</keyword>
<dbReference type="InterPro" id="IPR027417">
    <property type="entry name" value="P-loop_NTPase"/>
</dbReference>
<evidence type="ECO:0000313" key="7">
    <source>
        <dbReference type="EMBL" id="MFC6323277.1"/>
    </source>
</evidence>
<name>A0ABW1UX12_9LACO</name>
<dbReference type="InterPro" id="IPR000559">
    <property type="entry name" value="Formate_THF_ligase"/>
</dbReference>
<comment type="catalytic activity">
    <reaction evidence="6">
        <text>(6S)-5,6,7,8-tetrahydrofolate + formate + ATP = (6R)-10-formyltetrahydrofolate + ADP + phosphate</text>
        <dbReference type="Rhea" id="RHEA:20221"/>
        <dbReference type="ChEBI" id="CHEBI:15740"/>
        <dbReference type="ChEBI" id="CHEBI:30616"/>
        <dbReference type="ChEBI" id="CHEBI:43474"/>
        <dbReference type="ChEBI" id="CHEBI:57453"/>
        <dbReference type="ChEBI" id="CHEBI:195366"/>
        <dbReference type="ChEBI" id="CHEBI:456216"/>
        <dbReference type="EC" id="6.3.4.3"/>
    </reaction>
</comment>
<sequence>MSFPSDIEIAQINEHDNMKNIEEISGLLGLDTEDIEPYGHFKAKISNSGIRKAMKQDNGKLILVTSINPTPAGEGKSTVAIGLADSMQSVGEKTVLALREPSLGPVMGMKGGATGGGYAQVVPMEDINLHFTGDMHALTSATNTLAALIDNHLHQGNQLNIDPRRIIWKRVLDINDRSLRNAVIGIGGPTSSIPREEHFEITVASELMAILCLSQDLDDLKERISKILIAYTYDKKPVFVRDLGVEGAITVLLKDALKPNLVQTLENTPAIVHGGPFANIAHGCNSILATKLAMKLGDYAVTEAGFGADLGGEKFLDIVTPKLGHTPDAIVIVATVRALKYNGKQKLDELKEEDLNALTVGFKNLKRHVQNMRYYHIPVVVAINKFETDTDNEIKLLRTLCEGLGVDVAVADIHHKGSKGGKELARMVIRATDKDANYTRLYDDAQPTVEKIATIASEIYGANNVEYSKKAENQLKVLKNNVWDEMPICIAKTQYSLSDDPKLLGSPRDFTLHVKEIVPKLGAGFIVVLTGNILTMPGLPKKPAAMNMNIDNDGTISGLF</sequence>
<evidence type="ECO:0000256" key="1">
    <source>
        <dbReference type="ARBA" id="ARBA00004777"/>
    </source>
</evidence>
<keyword evidence="2 6" id="KW-0554">One-carbon metabolism</keyword>
<dbReference type="PROSITE" id="PS00721">
    <property type="entry name" value="FTHFS_1"/>
    <property type="match status" value="1"/>
</dbReference>
<evidence type="ECO:0000256" key="3">
    <source>
        <dbReference type="ARBA" id="ARBA00022598"/>
    </source>
</evidence>
<feature type="binding site" evidence="6">
    <location>
        <begin position="70"/>
        <end position="77"/>
    </location>
    <ligand>
        <name>ATP</name>
        <dbReference type="ChEBI" id="CHEBI:30616"/>
    </ligand>
</feature>
<keyword evidence="5 6" id="KW-0067">ATP-binding</keyword>
<dbReference type="RefSeq" id="WP_125592020.1">
    <property type="nucleotide sequence ID" value="NZ_JBHSSN010000014.1"/>
</dbReference>
<evidence type="ECO:0000256" key="5">
    <source>
        <dbReference type="ARBA" id="ARBA00022840"/>
    </source>
</evidence>